<name>A0AAN7B958_9PEZI</name>
<organism evidence="1 2">
    <name type="scientific">Rhypophila decipiens</name>
    <dbReference type="NCBI Taxonomy" id="261697"/>
    <lineage>
        <taxon>Eukaryota</taxon>
        <taxon>Fungi</taxon>
        <taxon>Dikarya</taxon>
        <taxon>Ascomycota</taxon>
        <taxon>Pezizomycotina</taxon>
        <taxon>Sordariomycetes</taxon>
        <taxon>Sordariomycetidae</taxon>
        <taxon>Sordariales</taxon>
        <taxon>Naviculisporaceae</taxon>
        <taxon>Rhypophila</taxon>
    </lineage>
</organism>
<evidence type="ECO:0000313" key="1">
    <source>
        <dbReference type="EMBL" id="KAK4215453.1"/>
    </source>
</evidence>
<sequence>MQPVILVMYWAQNRCIWCQFEFRDGQDTVTVSLVRHILDSGNKPPEVEPLGECVYLAEGVAFLQKNEIPTGRAINQNQIRFHGCHDVSNAQRDSYHNIRKVICAHVHCEQLVRAQAMAPFVRFKGMIPFHLSQPLTHSFPVPPFPFSPPVHEERRRARYIQDELANNLQRDVSGHLPLELWMQVGAHMLHECASLTAVERVRAESRDKKDNPMILDLSGYKSVYASYVKIDGKPYVKTLHHDVPPAVHPKGVVTVPIYRAQGETWKRLIPGNKTAQPTKRRGLHLILAHDHVGIRQAFLASVTDIDKFWDRRPDIPDVWWRHIRLGVGRVPSLITMKTSLLDTILAPPQKLRDTLFKSLLKNTDKRRPWSQVPSTFQHSCIQVPPTFHHSWDPLPRRPISFIGLTVDRWIEAPSWSYSNILMSSFECNAPDTIGYSALFDSRNLIGVVAHKTGDDMKLVREKFTDLEKATISTSSPAPPYWVYIPIDEGEFIVDIVCRPLFVGGGSFQVGYKDSLCSIGFSTNKGRTVEFGTAERYWSDHRLRGAARFANPAAGKAVRVWYNRCDALPNRHDSQLLAFEDCSTSYLMETGYESWSSGPRHGDGPPVFQPPEMLPGMSGPKVGWAGIDKPPEDLNKKYARLKGLSAISRYSECSLREVREIEIAFGDNFFGDRIVTGLLLRYADGRHEAVGSFRPDRVDPSRGSIRVGPNDYLSFQFVGDKGVETVEGVCRWVGDVSCHEYFRGQSVISPTEGFPPDEDGQGDQFSLNVTQNGTLAWCVFGWRDRVKWFPDVETRLGKRLT</sequence>
<gene>
    <name evidence="1" type="ORF">QBC37DRAFT_386210</name>
</gene>
<dbReference type="EMBL" id="MU858079">
    <property type="protein sequence ID" value="KAK4215453.1"/>
    <property type="molecule type" value="Genomic_DNA"/>
</dbReference>
<accession>A0AAN7B958</accession>
<dbReference type="AlphaFoldDB" id="A0AAN7B958"/>
<reference evidence="1" key="2">
    <citation type="submission" date="2023-05" db="EMBL/GenBank/DDBJ databases">
        <authorList>
            <consortium name="Lawrence Berkeley National Laboratory"/>
            <person name="Steindorff A."/>
            <person name="Hensen N."/>
            <person name="Bonometti L."/>
            <person name="Westerberg I."/>
            <person name="Brannstrom I.O."/>
            <person name="Guillou S."/>
            <person name="Cros-Aarteil S."/>
            <person name="Calhoun S."/>
            <person name="Haridas S."/>
            <person name="Kuo A."/>
            <person name="Mondo S."/>
            <person name="Pangilinan J."/>
            <person name="Riley R."/>
            <person name="Labutti K."/>
            <person name="Andreopoulos B."/>
            <person name="Lipzen A."/>
            <person name="Chen C."/>
            <person name="Yanf M."/>
            <person name="Daum C."/>
            <person name="Ng V."/>
            <person name="Clum A."/>
            <person name="Ohm R."/>
            <person name="Martin F."/>
            <person name="Silar P."/>
            <person name="Natvig D."/>
            <person name="Lalanne C."/>
            <person name="Gautier V."/>
            <person name="Ament-Velasquez S.L."/>
            <person name="Kruys A."/>
            <person name="Hutchinson M.I."/>
            <person name="Powell A.J."/>
            <person name="Barry K."/>
            <person name="Miller A.N."/>
            <person name="Grigoriev I.V."/>
            <person name="Debuchy R."/>
            <person name="Gladieux P."/>
            <person name="Thoren M.H."/>
            <person name="Johannesson H."/>
        </authorList>
    </citation>
    <scope>NUCLEOTIDE SEQUENCE</scope>
    <source>
        <strain evidence="1">PSN293</strain>
    </source>
</reference>
<keyword evidence="2" id="KW-1185">Reference proteome</keyword>
<evidence type="ECO:0000313" key="2">
    <source>
        <dbReference type="Proteomes" id="UP001301769"/>
    </source>
</evidence>
<protein>
    <submittedName>
        <fullName evidence="1">Uncharacterized protein</fullName>
    </submittedName>
</protein>
<comment type="caution">
    <text evidence="1">The sequence shown here is derived from an EMBL/GenBank/DDBJ whole genome shotgun (WGS) entry which is preliminary data.</text>
</comment>
<dbReference type="Proteomes" id="UP001301769">
    <property type="component" value="Unassembled WGS sequence"/>
</dbReference>
<proteinExistence type="predicted"/>
<reference evidence="1" key="1">
    <citation type="journal article" date="2023" name="Mol. Phylogenet. Evol.">
        <title>Genome-scale phylogeny and comparative genomics of the fungal order Sordariales.</title>
        <authorList>
            <person name="Hensen N."/>
            <person name="Bonometti L."/>
            <person name="Westerberg I."/>
            <person name="Brannstrom I.O."/>
            <person name="Guillou S."/>
            <person name="Cros-Aarteil S."/>
            <person name="Calhoun S."/>
            <person name="Haridas S."/>
            <person name="Kuo A."/>
            <person name="Mondo S."/>
            <person name="Pangilinan J."/>
            <person name="Riley R."/>
            <person name="LaButti K."/>
            <person name="Andreopoulos B."/>
            <person name="Lipzen A."/>
            <person name="Chen C."/>
            <person name="Yan M."/>
            <person name="Daum C."/>
            <person name="Ng V."/>
            <person name="Clum A."/>
            <person name="Steindorff A."/>
            <person name="Ohm R.A."/>
            <person name="Martin F."/>
            <person name="Silar P."/>
            <person name="Natvig D.O."/>
            <person name="Lalanne C."/>
            <person name="Gautier V."/>
            <person name="Ament-Velasquez S.L."/>
            <person name="Kruys A."/>
            <person name="Hutchinson M.I."/>
            <person name="Powell A.J."/>
            <person name="Barry K."/>
            <person name="Miller A.N."/>
            <person name="Grigoriev I.V."/>
            <person name="Debuchy R."/>
            <person name="Gladieux P."/>
            <person name="Hiltunen Thoren M."/>
            <person name="Johannesson H."/>
        </authorList>
    </citation>
    <scope>NUCLEOTIDE SEQUENCE</scope>
    <source>
        <strain evidence="1">PSN293</strain>
    </source>
</reference>